<evidence type="ECO:0000256" key="7">
    <source>
        <dbReference type="NCBIfam" id="TIGR01748"/>
    </source>
</evidence>
<dbReference type="PANTHER" id="PTHR30268">
    <property type="entry name" value="L-RHAMNOSE ISOMERASE"/>
    <property type="match status" value="1"/>
</dbReference>
<dbReference type="Pfam" id="PF06134">
    <property type="entry name" value="RhaA"/>
    <property type="match status" value="1"/>
</dbReference>
<dbReference type="EC" id="5.3.1.14" evidence="6 7"/>
<feature type="binding site" evidence="6">
    <location>
        <position position="263"/>
    </location>
    <ligand>
        <name>Mn(2+)</name>
        <dbReference type="ChEBI" id="CHEBI:29035"/>
    </ligand>
</feature>
<dbReference type="SUPFAM" id="SSF51658">
    <property type="entry name" value="Xylose isomerase-like"/>
    <property type="match status" value="1"/>
</dbReference>
<dbReference type="GO" id="GO:0008740">
    <property type="term" value="F:L-rhamnose isomerase activity"/>
    <property type="evidence" value="ECO:0007669"/>
    <property type="project" value="UniProtKB-UniRule"/>
</dbReference>
<evidence type="ECO:0000256" key="1">
    <source>
        <dbReference type="ARBA" id="ARBA00022490"/>
    </source>
</evidence>
<dbReference type="AlphaFoldDB" id="A0A1Q2HPZ9"/>
<protein>
    <recommendedName>
        <fullName evidence="6 7">L-rhamnose isomerase</fullName>
        <ecNumber evidence="6 7">5.3.1.14</ecNumber>
    </recommendedName>
</protein>
<dbReference type="NCBIfam" id="TIGR01748">
    <property type="entry name" value="rhaA"/>
    <property type="match status" value="1"/>
</dbReference>
<dbReference type="HAMAP" id="MF_00541">
    <property type="entry name" value="RhaA"/>
    <property type="match status" value="1"/>
</dbReference>
<dbReference type="GO" id="GO:0030145">
    <property type="term" value="F:manganese ion binding"/>
    <property type="evidence" value="ECO:0007669"/>
    <property type="project" value="UniProtKB-UniRule"/>
</dbReference>
<dbReference type="GO" id="GO:0019324">
    <property type="term" value="P:L-lyxose metabolic process"/>
    <property type="evidence" value="ECO:0007669"/>
    <property type="project" value="TreeGrafter"/>
</dbReference>
<dbReference type="InterPro" id="IPR036237">
    <property type="entry name" value="Xyl_isomerase-like_sf"/>
</dbReference>
<sequence>MSINIEAEYKFAKEQYASLGVDTETAIQALKSISVSIHCWQGDDVGGFEHNGSQLSGGIQATGNYPGQAKNIEQLRSDIEFAMSLIPGKHRLNLHACYLDNLGGFVDRDQIEVKHFESWAHWGRERLQGIDFNPTFFAHDKFSDGLTLSHPDRAVRDFWIEHGRRCREIAAYFGKQFNTESANNFWIPDGFKDVPVDRAAPRERLTESLDEIFEKDYPKELTLDSVESKLFGIGAESYTVGSHEFYMGYALSRGKMICLDSGHFHPTEMISEKISAILLFYEKMLLHVSRPVRWDSDHVVTLNEELIEIAHELVRSRRLSDIHIGLDFFDASINRIAAWVIGARNLLKAMLFAFLEPTKMLQEKEREFDFTSRLAYREELKTMPFNAVWKYYCEQMCVPAGISWLDEVRQYEKDVLSKR</sequence>
<name>A0A1Q2HPZ9_9BACT</name>
<dbReference type="NCBIfam" id="NF002203">
    <property type="entry name" value="PRK01076.1"/>
    <property type="match status" value="1"/>
</dbReference>
<dbReference type="InterPro" id="IPR050337">
    <property type="entry name" value="L-rhamnose_isomerase"/>
</dbReference>
<feature type="binding site" evidence="6">
    <location>
        <position position="295"/>
    </location>
    <ligand>
        <name>Mn(2+)</name>
        <dbReference type="ChEBI" id="CHEBI:29035"/>
    </ligand>
</feature>
<evidence type="ECO:0000256" key="5">
    <source>
        <dbReference type="ARBA" id="ARBA00023308"/>
    </source>
</evidence>
<comment type="similarity">
    <text evidence="6">Belongs to the rhamnose isomerase family.</text>
</comment>
<dbReference type="PANTHER" id="PTHR30268:SF0">
    <property type="entry name" value="L-RHAMNOSE ISOMERASE"/>
    <property type="match status" value="1"/>
</dbReference>
<dbReference type="UniPathway" id="UPA00541">
    <property type="reaction ID" value="UER00601"/>
</dbReference>
<keyword evidence="4 6" id="KW-0413">Isomerase</keyword>
<reference evidence="9" key="1">
    <citation type="submission" date="2017-02" db="EMBL/GenBank/DDBJ databases">
        <title>Comparative genomics and description of representatives of a novel lineage of planctomycetes thriving in anoxic sediments.</title>
        <authorList>
            <person name="Spring S."/>
            <person name="Bunk B."/>
            <person name="Sproer C."/>
            <person name="Klenk H.-P."/>
        </authorList>
    </citation>
    <scope>NUCLEOTIDE SEQUENCE [LARGE SCALE GENOMIC DNA]</scope>
    <source>
        <strain evidence="9">L21-RPul-D3</strain>
    </source>
</reference>
<evidence type="ECO:0000256" key="2">
    <source>
        <dbReference type="ARBA" id="ARBA00022723"/>
    </source>
</evidence>
<organism evidence="8 9">
    <name type="scientific">Sedimentisphaera cyanobacteriorum</name>
    <dbReference type="NCBI Taxonomy" id="1940790"/>
    <lineage>
        <taxon>Bacteria</taxon>
        <taxon>Pseudomonadati</taxon>
        <taxon>Planctomycetota</taxon>
        <taxon>Phycisphaerae</taxon>
        <taxon>Sedimentisphaerales</taxon>
        <taxon>Sedimentisphaeraceae</taxon>
        <taxon>Sedimentisphaera</taxon>
    </lineage>
</organism>
<comment type="catalytic activity">
    <reaction evidence="6">
        <text>L-rhamnopyranose = L-rhamnulose</text>
        <dbReference type="Rhea" id="RHEA:23160"/>
        <dbReference type="ChEBI" id="CHEBI:17897"/>
        <dbReference type="ChEBI" id="CHEBI:62346"/>
        <dbReference type="EC" id="5.3.1.14"/>
    </reaction>
</comment>
<keyword evidence="2 6" id="KW-0479">Metal-binding</keyword>
<keyword evidence="1 6" id="KW-0963">Cytoplasm</keyword>
<accession>A0A1Q2HPZ9</accession>
<comment type="function">
    <text evidence="6">Catalyzes the interconversion of L-rhamnose and L-rhamnulose.</text>
</comment>
<evidence type="ECO:0000256" key="4">
    <source>
        <dbReference type="ARBA" id="ARBA00023235"/>
    </source>
</evidence>
<comment type="cofactor">
    <cofactor evidence="6">
        <name>Mn(2+)</name>
        <dbReference type="ChEBI" id="CHEBI:29035"/>
    </cofactor>
    <text evidence="6">Binds 1 Mn(2+) ion per subunit.</text>
</comment>
<dbReference type="Gene3D" id="3.20.20.150">
    <property type="entry name" value="Divalent-metal-dependent TIM barrel enzymes"/>
    <property type="match status" value="1"/>
</dbReference>
<dbReference type="GO" id="GO:0005737">
    <property type="term" value="C:cytoplasm"/>
    <property type="evidence" value="ECO:0007669"/>
    <property type="project" value="UniProtKB-SubCell"/>
</dbReference>
<dbReference type="EMBL" id="CP019633">
    <property type="protein sequence ID" value="AQQ09401.1"/>
    <property type="molecule type" value="Genomic_DNA"/>
</dbReference>
<feature type="binding site" evidence="6">
    <location>
        <position position="297"/>
    </location>
    <ligand>
        <name>Mn(2+)</name>
        <dbReference type="ChEBI" id="CHEBI:29035"/>
    </ligand>
</feature>
<evidence type="ECO:0000313" key="9">
    <source>
        <dbReference type="Proteomes" id="UP000188273"/>
    </source>
</evidence>
<evidence type="ECO:0000313" key="8">
    <source>
        <dbReference type="EMBL" id="AQQ09401.1"/>
    </source>
</evidence>
<dbReference type="KEGG" id="pbu:L21SP3_01205"/>
<dbReference type="GO" id="GO:0019301">
    <property type="term" value="P:rhamnose catabolic process"/>
    <property type="evidence" value="ECO:0007669"/>
    <property type="project" value="UniProtKB-UniRule"/>
</dbReference>
<dbReference type="STRING" id="1940790.L21SP3_01205"/>
<evidence type="ECO:0000256" key="6">
    <source>
        <dbReference type="HAMAP-Rule" id="MF_00541"/>
    </source>
</evidence>
<comment type="pathway">
    <text evidence="6">Carbohydrate degradation; L-rhamnose degradation; glycerone phosphate from L-rhamnose: step 1/3.</text>
</comment>
<dbReference type="RefSeq" id="WP_077539999.1">
    <property type="nucleotide sequence ID" value="NZ_CP019633.1"/>
</dbReference>
<proteinExistence type="inferred from homology"/>
<evidence type="ECO:0000256" key="3">
    <source>
        <dbReference type="ARBA" id="ARBA00023211"/>
    </source>
</evidence>
<gene>
    <name evidence="6 8" type="primary">rhaA</name>
    <name evidence="8" type="ORF">L21SP3_01205</name>
</gene>
<comment type="subcellular location">
    <subcellularLocation>
        <location evidence="6">Cytoplasm</location>
    </subcellularLocation>
</comment>
<keyword evidence="9" id="KW-1185">Reference proteome</keyword>
<dbReference type="Proteomes" id="UP000188273">
    <property type="component" value="Chromosome"/>
</dbReference>
<keyword evidence="3 6" id="KW-0464">Manganese</keyword>
<dbReference type="OrthoDB" id="9766697at2"/>
<dbReference type="InterPro" id="IPR009308">
    <property type="entry name" value="Rhamnose_isomerase"/>
</dbReference>
<keyword evidence="5 6" id="KW-0684">Rhamnose metabolism</keyword>